<accession>U1HII5</accession>
<dbReference type="RefSeq" id="XP_007805673.1">
    <property type="nucleotide sequence ID" value="XM_007807482.1"/>
</dbReference>
<keyword evidence="2" id="KW-1185">Reference proteome</keyword>
<dbReference type="OrthoDB" id="2898509at2759"/>
<proteinExistence type="predicted"/>
<dbReference type="GeneID" id="19240698"/>
<evidence type="ECO:0000313" key="2">
    <source>
        <dbReference type="Proteomes" id="UP000019373"/>
    </source>
</evidence>
<reference evidence="2" key="1">
    <citation type="journal article" date="2014" name="BMC Genomics">
        <title>Genome characteristics reveal the impact of lichenization on lichen-forming fungus Endocarpon pusillum Hedwig (Verrucariales, Ascomycota).</title>
        <authorList>
            <person name="Wang Y.-Y."/>
            <person name="Liu B."/>
            <person name="Zhang X.-Y."/>
            <person name="Zhou Q.-M."/>
            <person name="Zhang T."/>
            <person name="Li H."/>
            <person name="Yu Y.-F."/>
            <person name="Zhang X.-L."/>
            <person name="Hao X.-Y."/>
            <person name="Wang M."/>
            <person name="Wang L."/>
            <person name="Wei J.-C."/>
        </authorList>
    </citation>
    <scope>NUCLEOTIDE SEQUENCE [LARGE SCALE GENOMIC DNA]</scope>
    <source>
        <strain evidence="2">Z07020 / HMAS-L-300199</strain>
    </source>
</reference>
<dbReference type="AlphaFoldDB" id="U1HII5"/>
<dbReference type="Proteomes" id="UP000019373">
    <property type="component" value="Unassembled WGS sequence"/>
</dbReference>
<sequence>MRIFLAGSITFGSGLGAIPLTAGLSLILASYGARRMNVAKRKVEVVRGELTSHNIAPHTLTTREKVIVVTAGLISLGAGTAIGVELFPPVGVEVTNMELSHAVAPGGDVTIQPDSVQHATPADAGNVQSFAAQTAVAGLASNTSRWVMERFDDAFWKEKIRMAAGCPLRSIRRLL</sequence>
<name>U1HII5_ENDPU</name>
<dbReference type="EMBL" id="KE721500">
    <property type="protein sequence ID" value="ERF68689.1"/>
    <property type="molecule type" value="Genomic_DNA"/>
</dbReference>
<organism evidence="1 2">
    <name type="scientific">Endocarpon pusillum (strain Z07020 / HMAS-L-300199)</name>
    <name type="common">Lichen-forming fungus</name>
    <dbReference type="NCBI Taxonomy" id="1263415"/>
    <lineage>
        <taxon>Eukaryota</taxon>
        <taxon>Fungi</taxon>
        <taxon>Dikarya</taxon>
        <taxon>Ascomycota</taxon>
        <taxon>Pezizomycotina</taxon>
        <taxon>Eurotiomycetes</taxon>
        <taxon>Chaetothyriomycetidae</taxon>
        <taxon>Verrucariales</taxon>
        <taxon>Verrucariaceae</taxon>
        <taxon>Endocarpon</taxon>
    </lineage>
</organism>
<protein>
    <submittedName>
        <fullName evidence="1">Uncharacterized protein</fullName>
    </submittedName>
</protein>
<evidence type="ECO:0000313" key="1">
    <source>
        <dbReference type="EMBL" id="ERF68689.1"/>
    </source>
</evidence>
<gene>
    <name evidence="1" type="ORF">EPUS_05750</name>
</gene>
<dbReference type="HOGENOM" id="CLU_1532540_0_0_1"/>